<organism evidence="2 3">
    <name type="scientific">Colletotrichum lupini</name>
    <dbReference type="NCBI Taxonomy" id="145971"/>
    <lineage>
        <taxon>Eukaryota</taxon>
        <taxon>Fungi</taxon>
        <taxon>Dikarya</taxon>
        <taxon>Ascomycota</taxon>
        <taxon>Pezizomycotina</taxon>
        <taxon>Sordariomycetes</taxon>
        <taxon>Hypocreomycetidae</taxon>
        <taxon>Glomerellales</taxon>
        <taxon>Glomerellaceae</taxon>
        <taxon>Colletotrichum</taxon>
        <taxon>Colletotrichum acutatum species complex</taxon>
    </lineage>
</organism>
<dbReference type="EMBL" id="CP019476">
    <property type="protein sequence ID" value="UQC82198.1"/>
    <property type="molecule type" value="Genomic_DNA"/>
</dbReference>
<dbReference type="RefSeq" id="XP_049143821.1">
    <property type="nucleotide sequence ID" value="XM_049286678.1"/>
</dbReference>
<accession>A0A9Q8SRM8</accession>
<proteinExistence type="predicted"/>
<dbReference type="Proteomes" id="UP000830671">
    <property type="component" value="Chromosome 4"/>
</dbReference>
<gene>
    <name evidence="2" type="ORF">CLUP02_07685</name>
</gene>
<dbReference type="AlphaFoldDB" id="A0A9Q8SRM8"/>
<feature type="transmembrane region" description="Helical" evidence="1">
    <location>
        <begin position="27"/>
        <end position="48"/>
    </location>
</feature>
<keyword evidence="1" id="KW-0472">Membrane</keyword>
<keyword evidence="1" id="KW-1133">Transmembrane helix</keyword>
<dbReference type="KEGG" id="clup:CLUP02_07685"/>
<dbReference type="GeneID" id="73341688"/>
<sequence length="53" mass="6233">SKSEFIIYSNIIYYLLTKNKRVIRNILVLKVYSIVNGINLSYVILITLRKITN</sequence>
<keyword evidence="3" id="KW-1185">Reference proteome</keyword>
<feature type="non-terminal residue" evidence="2">
    <location>
        <position position="1"/>
    </location>
</feature>
<name>A0A9Q8SRM8_9PEZI</name>
<evidence type="ECO:0000313" key="3">
    <source>
        <dbReference type="Proteomes" id="UP000830671"/>
    </source>
</evidence>
<evidence type="ECO:0000313" key="2">
    <source>
        <dbReference type="EMBL" id="UQC82198.1"/>
    </source>
</evidence>
<keyword evidence="1" id="KW-0812">Transmembrane</keyword>
<evidence type="ECO:0000256" key="1">
    <source>
        <dbReference type="SAM" id="Phobius"/>
    </source>
</evidence>
<reference evidence="2" key="1">
    <citation type="journal article" date="2021" name="Mol. Plant Microbe Interact.">
        <title>Complete Genome Sequence of the Plant-Pathogenic Fungus Colletotrichum lupini.</title>
        <authorList>
            <person name="Baroncelli R."/>
            <person name="Pensec F."/>
            <person name="Da Lio D."/>
            <person name="Boufleur T."/>
            <person name="Vicente I."/>
            <person name="Sarrocco S."/>
            <person name="Picot A."/>
            <person name="Baraldi E."/>
            <person name="Sukno S."/>
            <person name="Thon M."/>
            <person name="Le Floch G."/>
        </authorList>
    </citation>
    <scope>NUCLEOTIDE SEQUENCE</scope>
    <source>
        <strain evidence="2">IMI 504893</strain>
    </source>
</reference>
<protein>
    <submittedName>
        <fullName evidence="2">Uncharacterized protein</fullName>
    </submittedName>
</protein>